<feature type="signal peptide" evidence="4">
    <location>
        <begin position="1"/>
        <end position="15"/>
    </location>
</feature>
<feature type="chain" id="PRO_5013266301" description="Hydrophobin" evidence="4">
    <location>
        <begin position="16"/>
        <end position="85"/>
    </location>
</feature>
<dbReference type="InterPro" id="IPR036686">
    <property type="entry name" value="Class_II_Hydrophobin_sf"/>
</dbReference>
<comment type="similarity">
    <text evidence="2">Belongs to the cerato-ulmin hydrophobin family.</text>
</comment>
<evidence type="ECO:0000313" key="5">
    <source>
        <dbReference type="EMBL" id="CEJ93581.1"/>
    </source>
</evidence>
<proteinExistence type="inferred from homology"/>
<dbReference type="InterPro" id="IPR010636">
    <property type="entry name" value="Class_II_hydrophobin"/>
</dbReference>
<protein>
    <recommendedName>
        <fullName evidence="7">Hydrophobin</fullName>
    </recommendedName>
</protein>
<dbReference type="SUPFAM" id="SSF101751">
    <property type="entry name" value="Hydrophobin II, HfbII"/>
    <property type="match status" value="1"/>
</dbReference>
<dbReference type="Gene3D" id="3.20.120.10">
    <property type="entry name" value="Hydrophobin"/>
    <property type="match status" value="1"/>
</dbReference>
<dbReference type="Pfam" id="PF06766">
    <property type="entry name" value="Hydrophobin_2"/>
    <property type="match status" value="1"/>
</dbReference>
<gene>
    <name evidence="5" type="ORF">VHEMI09159</name>
</gene>
<keyword evidence="6" id="KW-1185">Reference proteome</keyword>
<evidence type="ECO:0000256" key="3">
    <source>
        <dbReference type="ARBA" id="ARBA00023157"/>
    </source>
</evidence>
<evidence type="ECO:0000256" key="4">
    <source>
        <dbReference type="SAM" id="SignalP"/>
    </source>
</evidence>
<dbReference type="AlphaFoldDB" id="A0A0A1T8Y9"/>
<sequence length="85" mass="8589">MQFFIISSLVAVAAAASSACPSSGLYINPQCCTQSSGFAATNCVNPSGSSTTAQELIAECAKSEKKASCCALAIAGQNIFCKDAK</sequence>
<evidence type="ECO:0000256" key="2">
    <source>
        <dbReference type="ARBA" id="ARBA00009576"/>
    </source>
</evidence>
<dbReference type="GO" id="GO:0005576">
    <property type="term" value="C:extracellular region"/>
    <property type="evidence" value="ECO:0007669"/>
    <property type="project" value="InterPro"/>
</dbReference>
<dbReference type="EMBL" id="CDHN01000005">
    <property type="protein sequence ID" value="CEJ93581.1"/>
    <property type="molecule type" value="Genomic_DNA"/>
</dbReference>
<evidence type="ECO:0000313" key="6">
    <source>
        <dbReference type="Proteomes" id="UP000039046"/>
    </source>
</evidence>
<name>A0A0A1T8Y9_9HYPO</name>
<dbReference type="CDD" id="cd23508">
    <property type="entry name" value="hydrophobin_II"/>
    <property type="match status" value="1"/>
</dbReference>
<evidence type="ECO:0008006" key="7">
    <source>
        <dbReference type="Google" id="ProtNLM"/>
    </source>
</evidence>
<comment type="subcellular location">
    <subcellularLocation>
        <location evidence="1">Cell envelope</location>
    </subcellularLocation>
</comment>
<dbReference type="HOGENOM" id="CLU_141181_2_2_1"/>
<evidence type="ECO:0000256" key="1">
    <source>
        <dbReference type="ARBA" id="ARBA00004196"/>
    </source>
</evidence>
<keyword evidence="3" id="KW-1015">Disulfide bond</keyword>
<reference evidence="5 6" key="1">
    <citation type="journal article" date="2015" name="Genome Announc.">
        <title>Draft Genome Sequence and Gene Annotation of the Entomopathogenic Fungus Verticillium hemipterigenum.</title>
        <authorList>
            <person name="Horn F."/>
            <person name="Habel A."/>
            <person name="Scharf D.H."/>
            <person name="Dworschak J."/>
            <person name="Brakhage A.A."/>
            <person name="Guthke R."/>
            <person name="Hertweck C."/>
            <person name="Linde J."/>
        </authorList>
    </citation>
    <scope>NUCLEOTIDE SEQUENCE [LARGE SCALE GENOMIC DNA]</scope>
</reference>
<dbReference type="Proteomes" id="UP000039046">
    <property type="component" value="Unassembled WGS sequence"/>
</dbReference>
<keyword evidence="4" id="KW-0732">Signal</keyword>
<organism evidence="5 6">
    <name type="scientific">[Torrubiella] hemipterigena</name>
    <dbReference type="NCBI Taxonomy" id="1531966"/>
    <lineage>
        <taxon>Eukaryota</taxon>
        <taxon>Fungi</taxon>
        <taxon>Dikarya</taxon>
        <taxon>Ascomycota</taxon>
        <taxon>Pezizomycotina</taxon>
        <taxon>Sordariomycetes</taxon>
        <taxon>Hypocreomycetidae</taxon>
        <taxon>Hypocreales</taxon>
        <taxon>Clavicipitaceae</taxon>
        <taxon>Clavicipitaceae incertae sedis</taxon>
        <taxon>'Torrubiella' clade</taxon>
    </lineage>
</organism>
<accession>A0A0A1T8Y9</accession>